<gene>
    <name evidence="2" type="ORF">GGX14DRAFT_562262</name>
</gene>
<dbReference type="InterPro" id="IPR051678">
    <property type="entry name" value="AGP_Transferase"/>
</dbReference>
<dbReference type="Pfam" id="PF01636">
    <property type="entry name" value="APH"/>
    <property type="match status" value="1"/>
</dbReference>
<proteinExistence type="predicted"/>
<dbReference type="Proteomes" id="UP001219525">
    <property type="component" value="Unassembled WGS sequence"/>
</dbReference>
<accession>A0AAD6YES8</accession>
<feature type="domain" description="Aminoglycoside phosphotransferase" evidence="1">
    <location>
        <begin position="112"/>
        <end position="348"/>
    </location>
</feature>
<sequence length="442" mass="48529">MAALTIDLRRASEMFLREWDPKLASALEQLSSVVFSEAAALSTIAASVNLRELQERATQVMGKTCTGAHLLALGGYNVVYLLPFDDGTDIVARLRIPGGGLGNNGRGMSTEDLSARFSSEIATLLFLRANAPSIPAPELYAWDGDNTNPVGAPYMLMQRPSGVLLSPIMDDITAVGWAKLAAQVATFEAELYDRPMSSIGCLVDAAGTVGPLVRTCTSSLLPNDRGPFTSSKEFLLAFVNLELDLVTAPDEWTAKRTACANLNGGVEALSRQYAERWFRLLRDAIIALPEELPSSAPVFRLAHTDFNEANLLISSAEDPTIVAVLDWEGAQVLPSWDARAGLSIWWLLEWMGPDGEREVEKEQLRQIYAGVITERRELGQSPLCFERLLRLLQRRPSFLSDRQQLDDLFLGWFSAAEAQAKTASCLSELEAFRSLEVFIKSQ</sequence>
<dbReference type="InterPro" id="IPR002575">
    <property type="entry name" value="Aminoglycoside_PTrfase"/>
</dbReference>
<dbReference type="AlphaFoldDB" id="A0AAD6YES8"/>
<dbReference type="PANTHER" id="PTHR21310">
    <property type="entry name" value="AMINOGLYCOSIDE PHOSPHOTRANSFERASE-RELATED-RELATED"/>
    <property type="match status" value="1"/>
</dbReference>
<evidence type="ECO:0000259" key="1">
    <source>
        <dbReference type="Pfam" id="PF01636"/>
    </source>
</evidence>
<protein>
    <recommendedName>
        <fullName evidence="1">Aminoglycoside phosphotransferase domain-containing protein</fullName>
    </recommendedName>
</protein>
<dbReference type="PANTHER" id="PTHR21310:SF15">
    <property type="entry name" value="AMINOGLYCOSIDE PHOSPHOTRANSFERASE DOMAIN-CONTAINING PROTEIN"/>
    <property type="match status" value="1"/>
</dbReference>
<organism evidence="2 3">
    <name type="scientific">Mycena pura</name>
    <dbReference type="NCBI Taxonomy" id="153505"/>
    <lineage>
        <taxon>Eukaryota</taxon>
        <taxon>Fungi</taxon>
        <taxon>Dikarya</taxon>
        <taxon>Basidiomycota</taxon>
        <taxon>Agaricomycotina</taxon>
        <taxon>Agaricomycetes</taxon>
        <taxon>Agaricomycetidae</taxon>
        <taxon>Agaricales</taxon>
        <taxon>Marasmiineae</taxon>
        <taxon>Mycenaceae</taxon>
        <taxon>Mycena</taxon>
    </lineage>
</organism>
<dbReference type="Gene3D" id="3.90.1200.10">
    <property type="match status" value="1"/>
</dbReference>
<comment type="caution">
    <text evidence="2">The sequence shown here is derived from an EMBL/GenBank/DDBJ whole genome shotgun (WGS) entry which is preliminary data.</text>
</comment>
<name>A0AAD6YES8_9AGAR</name>
<dbReference type="SUPFAM" id="SSF56112">
    <property type="entry name" value="Protein kinase-like (PK-like)"/>
    <property type="match status" value="1"/>
</dbReference>
<keyword evidence="3" id="KW-1185">Reference proteome</keyword>
<dbReference type="InterPro" id="IPR011009">
    <property type="entry name" value="Kinase-like_dom_sf"/>
</dbReference>
<evidence type="ECO:0000313" key="3">
    <source>
        <dbReference type="Proteomes" id="UP001219525"/>
    </source>
</evidence>
<dbReference type="EMBL" id="JARJCW010000016">
    <property type="protein sequence ID" value="KAJ7215805.1"/>
    <property type="molecule type" value="Genomic_DNA"/>
</dbReference>
<evidence type="ECO:0000313" key="2">
    <source>
        <dbReference type="EMBL" id="KAJ7215805.1"/>
    </source>
</evidence>
<reference evidence="2" key="1">
    <citation type="submission" date="2023-03" db="EMBL/GenBank/DDBJ databases">
        <title>Massive genome expansion in bonnet fungi (Mycena s.s.) driven by repeated elements and novel gene families across ecological guilds.</title>
        <authorList>
            <consortium name="Lawrence Berkeley National Laboratory"/>
            <person name="Harder C.B."/>
            <person name="Miyauchi S."/>
            <person name="Viragh M."/>
            <person name="Kuo A."/>
            <person name="Thoen E."/>
            <person name="Andreopoulos B."/>
            <person name="Lu D."/>
            <person name="Skrede I."/>
            <person name="Drula E."/>
            <person name="Henrissat B."/>
            <person name="Morin E."/>
            <person name="Kohler A."/>
            <person name="Barry K."/>
            <person name="LaButti K."/>
            <person name="Morin E."/>
            <person name="Salamov A."/>
            <person name="Lipzen A."/>
            <person name="Mereny Z."/>
            <person name="Hegedus B."/>
            <person name="Baldrian P."/>
            <person name="Stursova M."/>
            <person name="Weitz H."/>
            <person name="Taylor A."/>
            <person name="Grigoriev I.V."/>
            <person name="Nagy L.G."/>
            <person name="Martin F."/>
            <person name="Kauserud H."/>
        </authorList>
    </citation>
    <scope>NUCLEOTIDE SEQUENCE</scope>
    <source>
        <strain evidence="2">9144</strain>
    </source>
</reference>